<gene>
    <name evidence="2" type="ORF">FRACYDRAFT_249011</name>
</gene>
<reference evidence="2 3" key="1">
    <citation type="submission" date="2016-09" db="EMBL/GenBank/DDBJ databases">
        <title>Extensive genetic diversity and differential bi-allelic expression allows diatom success in the polar Southern Ocean.</title>
        <authorList>
            <consortium name="DOE Joint Genome Institute"/>
            <person name="Mock T."/>
            <person name="Otillar R.P."/>
            <person name="Strauss J."/>
            <person name="Dupont C."/>
            <person name="Frickenhaus S."/>
            <person name="Maumus F."/>
            <person name="Mcmullan M."/>
            <person name="Sanges R."/>
            <person name="Schmutz J."/>
            <person name="Toseland A."/>
            <person name="Valas R."/>
            <person name="Veluchamy A."/>
            <person name="Ward B.J."/>
            <person name="Allen A."/>
            <person name="Barry K."/>
            <person name="Falciatore A."/>
            <person name="Ferrante M."/>
            <person name="Fortunato A.E."/>
            <person name="Gloeckner G."/>
            <person name="Gruber A."/>
            <person name="Hipkin R."/>
            <person name="Janech M."/>
            <person name="Kroth P."/>
            <person name="Leese F."/>
            <person name="Lindquist E."/>
            <person name="Lyon B.R."/>
            <person name="Martin J."/>
            <person name="Mayer C."/>
            <person name="Parker M."/>
            <person name="Quesneville H."/>
            <person name="Raymond J."/>
            <person name="Uhlig C."/>
            <person name="Valentin K.U."/>
            <person name="Worden A.Z."/>
            <person name="Armbrust E.V."/>
            <person name="Bowler C."/>
            <person name="Green B."/>
            <person name="Moulton V."/>
            <person name="Van Oosterhout C."/>
            <person name="Grigoriev I."/>
        </authorList>
    </citation>
    <scope>NUCLEOTIDE SEQUENCE [LARGE SCALE GENOMIC DNA]</scope>
    <source>
        <strain evidence="2 3">CCMP1102</strain>
    </source>
</reference>
<feature type="compositionally biased region" description="Basic and acidic residues" evidence="1">
    <location>
        <begin position="10"/>
        <end position="23"/>
    </location>
</feature>
<evidence type="ECO:0000313" key="2">
    <source>
        <dbReference type="EMBL" id="OEU09098.1"/>
    </source>
</evidence>
<feature type="region of interest" description="Disordered" evidence="1">
    <location>
        <begin position="1"/>
        <end position="26"/>
    </location>
</feature>
<accession>A0A1E7ESW1</accession>
<keyword evidence="3" id="KW-1185">Reference proteome</keyword>
<proteinExistence type="predicted"/>
<dbReference type="Proteomes" id="UP000095751">
    <property type="component" value="Unassembled WGS sequence"/>
</dbReference>
<dbReference type="KEGG" id="fcy:FRACYDRAFT_249011"/>
<organism evidence="2 3">
    <name type="scientific">Fragilariopsis cylindrus CCMP1102</name>
    <dbReference type="NCBI Taxonomy" id="635003"/>
    <lineage>
        <taxon>Eukaryota</taxon>
        <taxon>Sar</taxon>
        <taxon>Stramenopiles</taxon>
        <taxon>Ochrophyta</taxon>
        <taxon>Bacillariophyta</taxon>
        <taxon>Bacillariophyceae</taxon>
        <taxon>Bacillariophycidae</taxon>
        <taxon>Bacillariales</taxon>
        <taxon>Bacillariaceae</taxon>
        <taxon>Fragilariopsis</taxon>
    </lineage>
</organism>
<dbReference type="OrthoDB" id="10534121at2759"/>
<protein>
    <submittedName>
        <fullName evidence="2">Uncharacterized protein</fullName>
    </submittedName>
</protein>
<dbReference type="EMBL" id="KV784377">
    <property type="protein sequence ID" value="OEU09098.1"/>
    <property type="molecule type" value="Genomic_DNA"/>
</dbReference>
<dbReference type="AlphaFoldDB" id="A0A1E7ESW1"/>
<evidence type="ECO:0000256" key="1">
    <source>
        <dbReference type="SAM" id="MobiDB-lite"/>
    </source>
</evidence>
<dbReference type="InParanoid" id="A0A1E7ESW1"/>
<evidence type="ECO:0000313" key="3">
    <source>
        <dbReference type="Proteomes" id="UP000095751"/>
    </source>
</evidence>
<name>A0A1E7ESW1_9STRA</name>
<sequence length="137" mass="15662">MVKRRTLSGIEKHPPQDELHLVDDNGDGSSENMFSKALLSLSFKERHQIEEEIHGVSCMMAIQETPELIEEALRAFQYELDFVIADTQKIAYQKAKENICSNSNTSNSNSYLLCNETKLRFLRCEFFNPVQGSVKIC</sequence>